<dbReference type="Pfam" id="PF01063">
    <property type="entry name" value="Aminotran_4"/>
    <property type="match status" value="1"/>
</dbReference>
<evidence type="ECO:0000256" key="1">
    <source>
        <dbReference type="ARBA" id="ARBA00001933"/>
    </source>
</evidence>
<dbReference type="InterPro" id="IPR033939">
    <property type="entry name" value="BCAT_family"/>
</dbReference>
<protein>
    <submittedName>
        <fullName evidence="8">Branched-chain amino acid aminotransferase II</fullName>
    </submittedName>
</protein>
<dbReference type="PIRSF" id="PIRSF006468">
    <property type="entry name" value="BCAT1"/>
    <property type="match status" value="1"/>
</dbReference>
<dbReference type="InterPro" id="IPR043131">
    <property type="entry name" value="BCAT-like_N"/>
</dbReference>
<evidence type="ECO:0000256" key="2">
    <source>
        <dbReference type="ARBA" id="ARBA00009320"/>
    </source>
</evidence>
<evidence type="ECO:0000256" key="3">
    <source>
        <dbReference type="ARBA" id="ARBA00022576"/>
    </source>
</evidence>
<comment type="cofactor">
    <cofactor evidence="1">
        <name>pyridoxal 5'-phosphate</name>
        <dbReference type="ChEBI" id="CHEBI:597326"/>
    </cofactor>
</comment>
<keyword evidence="9" id="KW-1185">Reference proteome</keyword>
<evidence type="ECO:0000313" key="9">
    <source>
        <dbReference type="Proteomes" id="UP000800200"/>
    </source>
</evidence>
<dbReference type="InterPro" id="IPR043132">
    <property type="entry name" value="BCAT-like_C"/>
</dbReference>
<dbReference type="InterPro" id="IPR036038">
    <property type="entry name" value="Aminotransferase-like"/>
</dbReference>
<proteinExistence type="inferred from homology"/>
<dbReference type="OrthoDB" id="409992at2759"/>
<evidence type="ECO:0000256" key="7">
    <source>
        <dbReference type="SAM" id="MobiDB-lite"/>
    </source>
</evidence>
<evidence type="ECO:0000256" key="4">
    <source>
        <dbReference type="ARBA" id="ARBA00022679"/>
    </source>
</evidence>
<dbReference type="CDD" id="cd01557">
    <property type="entry name" value="BCAT_beta_family"/>
    <property type="match status" value="1"/>
</dbReference>
<dbReference type="GO" id="GO:0009081">
    <property type="term" value="P:branched-chain amino acid metabolic process"/>
    <property type="evidence" value="ECO:0007669"/>
    <property type="project" value="InterPro"/>
</dbReference>
<dbReference type="PANTHER" id="PTHR42825">
    <property type="entry name" value="AMINO ACID AMINOTRANSFERASE"/>
    <property type="match status" value="1"/>
</dbReference>
<dbReference type="SUPFAM" id="SSF56752">
    <property type="entry name" value="D-aminoacid aminotransferase-like PLP-dependent enzymes"/>
    <property type="match status" value="1"/>
</dbReference>
<dbReference type="Gene3D" id="3.30.470.10">
    <property type="match status" value="1"/>
</dbReference>
<feature type="compositionally biased region" description="Polar residues" evidence="7">
    <location>
        <begin position="1"/>
        <end position="15"/>
    </location>
</feature>
<evidence type="ECO:0000313" key="8">
    <source>
        <dbReference type="EMBL" id="KAF2193884.1"/>
    </source>
</evidence>
<dbReference type="PANTHER" id="PTHR42825:SF2">
    <property type="entry name" value="BRANCHED-CHAIN-AMINO-ACID AMINOTRANSFERASE 3, CHLOROPLASTIC-RELATED"/>
    <property type="match status" value="1"/>
</dbReference>
<keyword evidence="5" id="KW-0663">Pyridoxal phosphate</keyword>
<keyword evidence="4 8" id="KW-0808">Transferase</keyword>
<dbReference type="EMBL" id="ML994612">
    <property type="protein sequence ID" value="KAF2193884.1"/>
    <property type="molecule type" value="Genomic_DNA"/>
</dbReference>
<dbReference type="InterPro" id="IPR001544">
    <property type="entry name" value="Aminotrans_IV"/>
</dbReference>
<gene>
    <name evidence="8" type="ORF">K469DRAFT_727393</name>
</gene>
<dbReference type="GO" id="GO:0004084">
    <property type="term" value="F:branched-chain-amino-acid transaminase activity"/>
    <property type="evidence" value="ECO:0007669"/>
    <property type="project" value="InterPro"/>
</dbReference>
<dbReference type="InterPro" id="IPR005786">
    <property type="entry name" value="B_amino_transII"/>
</dbReference>
<reference evidence="8" key="1">
    <citation type="journal article" date="2020" name="Stud. Mycol.">
        <title>101 Dothideomycetes genomes: a test case for predicting lifestyles and emergence of pathogens.</title>
        <authorList>
            <person name="Haridas S."/>
            <person name="Albert R."/>
            <person name="Binder M."/>
            <person name="Bloem J."/>
            <person name="Labutti K."/>
            <person name="Salamov A."/>
            <person name="Andreopoulos B."/>
            <person name="Baker S."/>
            <person name="Barry K."/>
            <person name="Bills G."/>
            <person name="Bluhm B."/>
            <person name="Cannon C."/>
            <person name="Castanera R."/>
            <person name="Culley D."/>
            <person name="Daum C."/>
            <person name="Ezra D."/>
            <person name="Gonzalez J."/>
            <person name="Henrissat B."/>
            <person name="Kuo A."/>
            <person name="Liang C."/>
            <person name="Lipzen A."/>
            <person name="Lutzoni F."/>
            <person name="Magnuson J."/>
            <person name="Mondo S."/>
            <person name="Nolan M."/>
            <person name="Ohm R."/>
            <person name="Pangilinan J."/>
            <person name="Park H.-J."/>
            <person name="Ramirez L."/>
            <person name="Alfaro M."/>
            <person name="Sun H."/>
            <person name="Tritt A."/>
            <person name="Yoshinaga Y."/>
            <person name="Zwiers L.-H."/>
            <person name="Turgeon B."/>
            <person name="Goodwin S."/>
            <person name="Spatafora J."/>
            <person name="Crous P."/>
            <person name="Grigoriev I."/>
        </authorList>
    </citation>
    <scope>NUCLEOTIDE SEQUENCE</scope>
    <source>
        <strain evidence="8">CBS 207.26</strain>
    </source>
</reference>
<keyword evidence="3 8" id="KW-0032">Aminotransferase</keyword>
<sequence length="365" mass="39711">MSDITTTSEAASQGLSFPPEPTRHLINGHIQSTWKAETQEWSEPRFVKSSTLEINGLSSALNYGMQAYEGMKAVRDSSDQIRLFRPDKHAARMRHSCACVSIPPISDEHFIRCVSLAVSLNAEFVPPNGAPAMLYVRPLALGTGAQVNIVPPSEFTFCVFVLPSATLLGVSDPVAALVLDDFDRAAPRGTGSAKVGGNYAPVMRWQRSAKEEGFAITLHLDSQTRSQVEEFSAAGFIGVYKKPGLGYTLVVPDSDSVIKSVTSDTCLELARNMGWEVEIRPVKYDELRKFDEVLAVGTAANVVPIKSITRKTPSETIVYDCGAEGNTCFKVLFKKVLDAQTGVYTNGENWSVVVKDPSSYGFTKS</sequence>
<dbReference type="Gene3D" id="3.20.10.10">
    <property type="entry name" value="D-amino Acid Aminotransferase, subunit A, domain 2"/>
    <property type="match status" value="1"/>
</dbReference>
<dbReference type="AlphaFoldDB" id="A0A6A6EQP0"/>
<name>A0A6A6EQP0_9PEZI</name>
<feature type="region of interest" description="Disordered" evidence="7">
    <location>
        <begin position="1"/>
        <end position="21"/>
    </location>
</feature>
<comment type="similarity">
    <text evidence="2">Belongs to the class-IV pyridoxal-phosphate-dependent aminotransferase family.</text>
</comment>
<organism evidence="8 9">
    <name type="scientific">Zopfia rhizophila CBS 207.26</name>
    <dbReference type="NCBI Taxonomy" id="1314779"/>
    <lineage>
        <taxon>Eukaryota</taxon>
        <taxon>Fungi</taxon>
        <taxon>Dikarya</taxon>
        <taxon>Ascomycota</taxon>
        <taxon>Pezizomycotina</taxon>
        <taxon>Dothideomycetes</taxon>
        <taxon>Dothideomycetes incertae sedis</taxon>
        <taxon>Zopfiaceae</taxon>
        <taxon>Zopfia</taxon>
    </lineage>
</organism>
<evidence type="ECO:0000256" key="5">
    <source>
        <dbReference type="ARBA" id="ARBA00022898"/>
    </source>
</evidence>
<feature type="modified residue" description="N6-(pyridoxal phosphate)lysine" evidence="6">
    <location>
        <position position="194"/>
    </location>
</feature>
<evidence type="ECO:0000256" key="6">
    <source>
        <dbReference type="PIRSR" id="PIRSR006468-1"/>
    </source>
</evidence>
<dbReference type="Proteomes" id="UP000800200">
    <property type="component" value="Unassembled WGS sequence"/>
</dbReference>
<accession>A0A6A6EQP0</accession>